<evidence type="ECO:0000313" key="2">
    <source>
        <dbReference type="EMBL" id="KII00396.1"/>
    </source>
</evidence>
<dbReference type="AlphaFoldDB" id="A0A0C2JN75"/>
<dbReference type="InterPro" id="IPR026004">
    <property type="entry name" value="Septum_form"/>
</dbReference>
<accession>A0A0C2JN75</accession>
<protein>
    <recommendedName>
        <fullName evidence="1">Septum formation-related domain-containing protein</fullName>
    </recommendedName>
</protein>
<proteinExistence type="predicted"/>
<sequence length="143" mass="15006">MASAFAAAAAGPALVGCGLIPGLQNDVFRLEVGDCLADRLSDGEITEAATVECTQPHFGEVFAGTMLQDGEYPGDAEVSSTAEEECLAEFESFVGTAYADSELDIHMLYPSKETWESLNDREILCIAFDPAGDTTGSLSGASR</sequence>
<gene>
    <name evidence="2" type="ORF">LP52_02020</name>
</gene>
<dbReference type="STRING" id="183763.LP52_02020"/>
<organism evidence="2 3">
    <name type="scientific">Streptomonospora alba</name>
    <dbReference type="NCBI Taxonomy" id="183763"/>
    <lineage>
        <taxon>Bacteria</taxon>
        <taxon>Bacillati</taxon>
        <taxon>Actinomycetota</taxon>
        <taxon>Actinomycetes</taxon>
        <taxon>Streptosporangiales</taxon>
        <taxon>Nocardiopsidaceae</taxon>
        <taxon>Streptomonospora</taxon>
    </lineage>
</organism>
<name>A0A0C2JN75_9ACTN</name>
<reference evidence="3" key="1">
    <citation type="journal article" date="2015" name="Chem. Biol.">
        <title>Structure, bioactivity, and resistance mechanism of streptomonomicin, an unusual lasso Peptide from an understudied halophilic actinomycete.</title>
        <authorList>
            <person name="Metelev M."/>
            <person name="Tietz J.I."/>
            <person name="Melby J.O."/>
            <person name="Blair P.M."/>
            <person name="Zhu L."/>
            <person name="Livnat I."/>
            <person name="Severinov K."/>
            <person name="Mitchell D.A."/>
        </authorList>
    </citation>
    <scope>NUCLEOTIDE SEQUENCE [LARGE SCALE GENOMIC DNA]</scope>
    <source>
        <strain evidence="3">YIM 90003</strain>
    </source>
</reference>
<comment type="caution">
    <text evidence="2">The sequence shown here is derived from an EMBL/GenBank/DDBJ whole genome shotgun (WGS) entry which is preliminary data.</text>
</comment>
<evidence type="ECO:0000259" key="1">
    <source>
        <dbReference type="Pfam" id="PF13845"/>
    </source>
</evidence>
<keyword evidence="3" id="KW-1185">Reference proteome</keyword>
<feature type="domain" description="Septum formation-related" evidence="1">
    <location>
        <begin position="33"/>
        <end position="126"/>
    </location>
</feature>
<dbReference type="Proteomes" id="UP000031675">
    <property type="component" value="Unassembled WGS sequence"/>
</dbReference>
<evidence type="ECO:0000313" key="3">
    <source>
        <dbReference type="Proteomes" id="UP000031675"/>
    </source>
</evidence>
<dbReference type="Pfam" id="PF13845">
    <property type="entry name" value="Septum_form"/>
    <property type="match status" value="1"/>
</dbReference>
<dbReference type="EMBL" id="JROO01000004">
    <property type="protein sequence ID" value="KII00396.1"/>
    <property type="molecule type" value="Genomic_DNA"/>
</dbReference>